<dbReference type="GO" id="GO:0003924">
    <property type="term" value="F:GTPase activity"/>
    <property type="evidence" value="ECO:0007669"/>
    <property type="project" value="InterPro"/>
</dbReference>
<gene>
    <name evidence="5" type="ORF">UU12_C0022G0003</name>
</gene>
<sequence length="411" mass="45516">MGASGGNMNLLLLCTREESNLYFLFRRQILYPLSYGCSSTLPRVNCTIIPQMQTIDEQIEAIQVILRKTPHHKGTNGFIGAMRAKIARLKDKQTESSGKSGGGGASFSVKKQGDATVVLIGPPSSGKSTLINRLTNTESKVAPYAFTTVTVIPGMLKHKEAYIQILDIPGLIEGAKEGKGRGREVLSVARGADLLVVMTDIERVNLIPKMLAELEGAGIRINRSKPNVTVERRAEGGLDIASNLRQEIDEETVKEIAREYGIKNGIITLKENISYDRLFDAFSESRVYIPTIFVINKVDDPSESKRYRFKSSHILNISAGRGTGIRELIDEVWNTLRFVTVYLIKPYEEPDFGDPIVMKLGDTLKDVAEKIGDEFAESKKLVKIWGTGAKFPGQEVSFETKVLDGMQIRFL</sequence>
<feature type="domain" description="OBG-type G" evidence="4">
    <location>
        <begin position="115"/>
        <end position="337"/>
    </location>
</feature>
<dbReference type="SUPFAM" id="SSF81271">
    <property type="entry name" value="TGS-like"/>
    <property type="match status" value="1"/>
</dbReference>
<dbReference type="Gene3D" id="6.10.140.1070">
    <property type="match status" value="1"/>
</dbReference>
<dbReference type="Proteomes" id="UP000034562">
    <property type="component" value="Unassembled WGS sequence"/>
</dbReference>
<dbReference type="InterPro" id="IPR012676">
    <property type="entry name" value="TGS-like"/>
</dbReference>
<dbReference type="InterPro" id="IPR012675">
    <property type="entry name" value="Beta-grasp_dom_sf"/>
</dbReference>
<dbReference type="STRING" id="1618563.UU12_C0022G0003"/>
<dbReference type="SUPFAM" id="SSF52540">
    <property type="entry name" value="P-loop containing nucleoside triphosphate hydrolases"/>
    <property type="match status" value="1"/>
</dbReference>
<dbReference type="AlphaFoldDB" id="A0A0G0T002"/>
<dbReference type="GO" id="GO:0005525">
    <property type="term" value="F:GTP binding"/>
    <property type="evidence" value="ECO:0007669"/>
    <property type="project" value="UniProtKB-KW"/>
</dbReference>
<dbReference type="InterPro" id="IPR005225">
    <property type="entry name" value="Small_GTP-bd"/>
</dbReference>
<dbReference type="Pfam" id="PF01926">
    <property type="entry name" value="MMR_HSR1"/>
    <property type="match status" value="1"/>
</dbReference>
<evidence type="ECO:0000256" key="1">
    <source>
        <dbReference type="ARBA" id="ARBA00022741"/>
    </source>
</evidence>
<dbReference type="PROSITE" id="PS00905">
    <property type="entry name" value="GTP1_OBG"/>
    <property type="match status" value="1"/>
</dbReference>
<dbReference type="InterPro" id="IPR045001">
    <property type="entry name" value="DRG"/>
</dbReference>
<evidence type="ECO:0000259" key="4">
    <source>
        <dbReference type="PROSITE" id="PS51710"/>
    </source>
</evidence>
<dbReference type="NCBIfam" id="TIGR00231">
    <property type="entry name" value="small_GTP"/>
    <property type="match status" value="1"/>
</dbReference>
<keyword evidence="1" id="KW-0547">Nucleotide-binding</keyword>
<dbReference type="CDD" id="cd01896">
    <property type="entry name" value="DRG"/>
    <property type="match status" value="1"/>
</dbReference>
<evidence type="ECO:0000313" key="5">
    <source>
        <dbReference type="EMBL" id="KKR70393.1"/>
    </source>
</evidence>
<dbReference type="InterPro" id="IPR031662">
    <property type="entry name" value="GTP-binding_2"/>
</dbReference>
<evidence type="ECO:0000256" key="2">
    <source>
        <dbReference type="ARBA" id="ARBA00022842"/>
    </source>
</evidence>
<dbReference type="InterPro" id="IPR031167">
    <property type="entry name" value="G_OBG"/>
</dbReference>
<evidence type="ECO:0000313" key="6">
    <source>
        <dbReference type="Proteomes" id="UP000034562"/>
    </source>
</evidence>
<reference evidence="5 6" key="1">
    <citation type="journal article" date="2015" name="Nature">
        <title>rRNA introns, odd ribosomes, and small enigmatic genomes across a large radiation of phyla.</title>
        <authorList>
            <person name="Brown C.T."/>
            <person name="Hug L.A."/>
            <person name="Thomas B.C."/>
            <person name="Sharon I."/>
            <person name="Castelle C.J."/>
            <person name="Singh A."/>
            <person name="Wilkins M.J."/>
            <person name="Williams K.H."/>
            <person name="Banfield J.F."/>
        </authorList>
    </citation>
    <scope>NUCLEOTIDE SEQUENCE [LARGE SCALE GENOMIC DNA]</scope>
</reference>
<dbReference type="PANTHER" id="PTHR43127">
    <property type="entry name" value="DEVELOPMENTALLY-REGULATED GTP-BINDING PROTEIN 2"/>
    <property type="match status" value="1"/>
</dbReference>
<dbReference type="EMBL" id="LBZK01000022">
    <property type="protein sequence ID" value="KKR70393.1"/>
    <property type="molecule type" value="Genomic_DNA"/>
</dbReference>
<evidence type="ECO:0000256" key="3">
    <source>
        <dbReference type="ARBA" id="ARBA00023134"/>
    </source>
</evidence>
<organism evidence="5 6">
    <name type="scientific">Candidatus Woesebacteria bacterium GW2011_GWA2_40_7b</name>
    <dbReference type="NCBI Taxonomy" id="1618563"/>
    <lineage>
        <taxon>Bacteria</taxon>
        <taxon>Candidatus Woeseibacteriota</taxon>
    </lineage>
</organism>
<protein>
    <recommendedName>
        <fullName evidence="4">OBG-type G domain-containing protein</fullName>
    </recommendedName>
</protein>
<dbReference type="InterPro" id="IPR006074">
    <property type="entry name" value="GTP1-OBG_CS"/>
</dbReference>
<dbReference type="PRINTS" id="PR00326">
    <property type="entry name" value="GTP1OBG"/>
</dbReference>
<keyword evidence="2" id="KW-0460">Magnesium</keyword>
<dbReference type="InterPro" id="IPR006073">
    <property type="entry name" value="GTP-bd"/>
</dbReference>
<dbReference type="Gene3D" id="3.10.20.30">
    <property type="match status" value="1"/>
</dbReference>
<dbReference type="InterPro" id="IPR027417">
    <property type="entry name" value="P-loop_NTPase"/>
</dbReference>
<dbReference type="PROSITE" id="PS51710">
    <property type="entry name" value="G_OBG"/>
    <property type="match status" value="1"/>
</dbReference>
<proteinExistence type="predicted"/>
<comment type="caution">
    <text evidence="5">The sequence shown here is derived from an EMBL/GenBank/DDBJ whole genome shotgun (WGS) entry which is preliminary data.</text>
</comment>
<name>A0A0G0T002_9BACT</name>
<accession>A0A0G0T002</accession>
<dbReference type="Pfam" id="PF16897">
    <property type="entry name" value="MMR_HSR1_Xtn"/>
    <property type="match status" value="1"/>
</dbReference>
<keyword evidence="3" id="KW-0342">GTP-binding</keyword>
<dbReference type="Gene3D" id="3.40.50.300">
    <property type="entry name" value="P-loop containing nucleotide triphosphate hydrolases"/>
    <property type="match status" value="1"/>
</dbReference>